<dbReference type="Gene3D" id="2.60.200.60">
    <property type="match status" value="1"/>
</dbReference>
<dbReference type="CDD" id="cd14744">
    <property type="entry name" value="PAAR_CT_2"/>
    <property type="match status" value="1"/>
</dbReference>
<dbReference type="AlphaFoldDB" id="D8IYM2"/>
<dbReference type="Proteomes" id="UP000000329">
    <property type="component" value="Chromosome"/>
</dbReference>
<evidence type="ECO:0008006" key="3">
    <source>
        <dbReference type="Google" id="ProtNLM"/>
    </source>
</evidence>
<dbReference type="Pfam" id="PF05488">
    <property type="entry name" value="PAAR_motif"/>
    <property type="match status" value="1"/>
</dbReference>
<gene>
    <name evidence="1" type="ordered locus">Hsero_2711</name>
</gene>
<evidence type="ECO:0000313" key="1">
    <source>
        <dbReference type="EMBL" id="ADJ64207.1"/>
    </source>
</evidence>
<dbReference type="STRING" id="757424.Hsero_2711"/>
<dbReference type="OrthoDB" id="197187at2"/>
<dbReference type="KEGG" id="hse:Hsero_2711"/>
<dbReference type="GeneID" id="31910443"/>
<evidence type="ECO:0000313" key="2">
    <source>
        <dbReference type="Proteomes" id="UP000000329"/>
    </source>
</evidence>
<organism evidence="1 2">
    <name type="scientific">Herbaspirillum seropedicae (strain SmR1)</name>
    <dbReference type="NCBI Taxonomy" id="757424"/>
    <lineage>
        <taxon>Bacteria</taxon>
        <taxon>Pseudomonadati</taxon>
        <taxon>Pseudomonadota</taxon>
        <taxon>Betaproteobacteria</taxon>
        <taxon>Burkholderiales</taxon>
        <taxon>Oxalobacteraceae</taxon>
        <taxon>Herbaspirillum</taxon>
    </lineage>
</organism>
<dbReference type="eggNOG" id="COG4104">
    <property type="taxonomic scope" value="Bacteria"/>
</dbReference>
<keyword evidence="2" id="KW-1185">Reference proteome</keyword>
<dbReference type="EMBL" id="CP002039">
    <property type="protein sequence ID" value="ADJ64207.1"/>
    <property type="molecule type" value="Genomic_DNA"/>
</dbReference>
<dbReference type="RefSeq" id="WP_013234685.1">
    <property type="nucleotide sequence ID" value="NC_014323.1"/>
</dbReference>
<protein>
    <recommendedName>
        <fullName evidence="3">PAAR domain-containing protein</fullName>
    </recommendedName>
</protein>
<proteinExistence type="predicted"/>
<accession>D8IYM2</accession>
<sequence length="173" mass="18255">MSSAIIRKGDSTSHGGTVLEGLVSFNVLGLPAALVGHMVYCPRCKGSYAIVEGVRHFRCGGNPVAVAGMKTACGAELQASQSAFLIGASASPVAAPLRATEASDEEVIEHWYSLEDGDGNPIEGYLFDVYQQEKMLAQECHFLDGRSVPFAGDASGMVMWLAGESEHVAKDMS</sequence>
<reference evidence="1 2" key="1">
    <citation type="submission" date="2010-04" db="EMBL/GenBank/DDBJ databases">
        <title>The genome of Herbaspirillum seropedicae SmR1, an endophytic, nitrogen-fixing, plant-growth promoting beta-Proteobacteria.</title>
        <authorList>
            <person name="Pedrosa F.O."/>
            <person name="Monteiro R.A."/>
            <person name="Wassem R."/>
            <person name="Cruz L.M."/>
            <person name="Ayub R.A."/>
            <person name="Colauto N.B."/>
            <person name="Fernandez M.A."/>
            <person name="Fungaro M.H.P."/>
            <person name="Grisard E.C."/>
            <person name="Hungria M."/>
            <person name="Madeira H.M.F."/>
            <person name="Nodari R.O."/>
            <person name="Osaku C.A."/>
            <person name="Petzl-Erler M.L."/>
            <person name="Terenzi H."/>
            <person name="Vieira L.G.E."/>
            <person name="Almeida M.I.M."/>
            <person name="Alves L.R."/>
            <person name="Arantes O.M.N."/>
            <person name="Balsanelli E."/>
            <person name="Barcellos F.G."/>
            <person name="Baura V.A."/>
            <person name="Binde D.R."/>
            <person name="Campo R.J."/>
            <person name="Chubatsu L.S."/>
            <person name="Chueire L.M.O."/>
            <person name="Ciferri R.R."/>
            <person name="Correa L.C."/>
            <person name="da Conceicao Silva J.L."/>
            <person name="Dabul A.N.G."/>
            <person name="Dambros B.P."/>
            <person name="Faoro H."/>
            <person name="Favetti A."/>
            <person name="Friedermann G."/>
            <person name="Furlaneto M.C."/>
            <person name="Gasques L.S."/>
            <person name="Gimenes C.C.T."/>
            <person name="Gioppo N.M.R."/>
            <person name="Glienke-Blanco C."/>
            <person name="Godoy L.P."/>
            <person name="Guerra M.P."/>
            <person name="Karp S."/>
            <person name="Kava-Cordeiro V."/>
            <person name="Margarido V.P."/>
            <person name="Mathioni S.M."/>
            <person name="Menck-Soares M.A."/>
            <person name="Murace N.K."/>
            <person name="Nicolas M.F."/>
            <person name="Oliveira C.E.C."/>
            <person name="Pagnan N.A.B."/>
            <person name="Pamphile J.A."/>
            <person name="Patussi E.V."/>
            <person name="Pereira L.F.P."/>
            <person name="Pereira-Ferrari L."/>
            <person name="Pinto F.G.S."/>
            <person name="Precoma C."/>
            <person name="Prioli A.J."/>
            <person name="Prioli S.M.A.P."/>
            <person name="Raittz R.T."/>
            <person name="Ramos H.J.O."/>
            <person name="Ribeiro E.M.S.F."/>
            <person name="Rigo L.U."/>
            <person name="Rocha C.L.M.S.C."/>
            <person name="Rocha S.N."/>
            <person name="Santos K."/>
            <person name="Satori D."/>
            <person name="Silva A.G."/>
            <person name="Simao R.C.G."/>
            <person name="Soares M.A.M."/>
            <person name="Souza E.M."/>
            <person name="Steffens M.B.R."/>
            <person name="Steindel M."/>
            <person name="Tadra-Sfeir M.Z."/>
            <person name="Takahashi E.K."/>
            <person name="Torres R.A."/>
            <person name="Valle J.S."/>
            <person name="Vernal J.I."/>
            <person name="Vilas-Boas L.A."/>
            <person name="Watanabe M.A.E."/>
            <person name="Weiss V.A."/>
            <person name="Yates M.A."/>
            <person name="Souza E.M."/>
        </authorList>
    </citation>
    <scope>NUCLEOTIDE SEQUENCE [LARGE SCALE GENOMIC DNA]</scope>
    <source>
        <strain evidence="1 2">SmR1</strain>
    </source>
</reference>
<name>D8IYM2_HERSS</name>
<dbReference type="HOGENOM" id="CLU_113188_2_1_4"/>
<dbReference type="InterPro" id="IPR008727">
    <property type="entry name" value="PAAR_motif"/>
</dbReference>